<feature type="compositionally biased region" description="Basic residues" evidence="1">
    <location>
        <begin position="271"/>
        <end position="283"/>
    </location>
</feature>
<reference evidence="2" key="1">
    <citation type="journal article" date="2023" name="Mol. Phylogenet. Evol.">
        <title>Genome-scale phylogeny and comparative genomics of the fungal order Sordariales.</title>
        <authorList>
            <person name="Hensen N."/>
            <person name="Bonometti L."/>
            <person name="Westerberg I."/>
            <person name="Brannstrom I.O."/>
            <person name="Guillou S."/>
            <person name="Cros-Aarteil S."/>
            <person name="Calhoun S."/>
            <person name="Haridas S."/>
            <person name="Kuo A."/>
            <person name="Mondo S."/>
            <person name="Pangilinan J."/>
            <person name="Riley R."/>
            <person name="LaButti K."/>
            <person name="Andreopoulos B."/>
            <person name="Lipzen A."/>
            <person name="Chen C."/>
            <person name="Yan M."/>
            <person name="Daum C."/>
            <person name="Ng V."/>
            <person name="Clum A."/>
            <person name="Steindorff A."/>
            <person name="Ohm R.A."/>
            <person name="Martin F."/>
            <person name="Silar P."/>
            <person name="Natvig D.O."/>
            <person name="Lalanne C."/>
            <person name="Gautier V."/>
            <person name="Ament-Velasquez S.L."/>
            <person name="Kruys A."/>
            <person name="Hutchinson M.I."/>
            <person name="Powell A.J."/>
            <person name="Barry K."/>
            <person name="Miller A.N."/>
            <person name="Grigoriev I.V."/>
            <person name="Debuchy R."/>
            <person name="Gladieux P."/>
            <person name="Hiltunen Thoren M."/>
            <person name="Johannesson H."/>
        </authorList>
    </citation>
    <scope>NUCLEOTIDE SEQUENCE</scope>
    <source>
        <strain evidence="2">CBS 333.67</strain>
    </source>
</reference>
<gene>
    <name evidence="2" type="ORF">B0T15DRAFT_499462</name>
</gene>
<dbReference type="GeneID" id="87886168"/>
<comment type="caution">
    <text evidence="2">The sequence shown here is derived from an EMBL/GenBank/DDBJ whole genome shotgun (WGS) entry which is preliminary data.</text>
</comment>
<evidence type="ECO:0000313" key="3">
    <source>
        <dbReference type="Proteomes" id="UP001273166"/>
    </source>
</evidence>
<dbReference type="RefSeq" id="XP_062727279.1">
    <property type="nucleotide sequence ID" value="XM_062867339.1"/>
</dbReference>
<evidence type="ECO:0000313" key="2">
    <source>
        <dbReference type="EMBL" id="KAK3311499.1"/>
    </source>
</evidence>
<feature type="compositionally biased region" description="Basic and acidic residues" evidence="1">
    <location>
        <begin position="260"/>
        <end position="270"/>
    </location>
</feature>
<accession>A0AAJ0H465</accession>
<proteinExistence type="predicted"/>
<evidence type="ECO:0000256" key="1">
    <source>
        <dbReference type="SAM" id="MobiDB-lite"/>
    </source>
</evidence>
<dbReference type="Proteomes" id="UP001273166">
    <property type="component" value="Unassembled WGS sequence"/>
</dbReference>
<feature type="compositionally biased region" description="Basic residues" evidence="1">
    <location>
        <begin position="250"/>
        <end position="259"/>
    </location>
</feature>
<keyword evidence="3" id="KW-1185">Reference proteome</keyword>
<protein>
    <submittedName>
        <fullName evidence="2">Uncharacterized protein</fullName>
    </submittedName>
</protein>
<dbReference type="AlphaFoldDB" id="A0AAJ0H465"/>
<organism evidence="2 3">
    <name type="scientific">Chaetomium strumarium</name>
    <dbReference type="NCBI Taxonomy" id="1170767"/>
    <lineage>
        <taxon>Eukaryota</taxon>
        <taxon>Fungi</taxon>
        <taxon>Dikarya</taxon>
        <taxon>Ascomycota</taxon>
        <taxon>Pezizomycotina</taxon>
        <taxon>Sordariomycetes</taxon>
        <taxon>Sordariomycetidae</taxon>
        <taxon>Sordariales</taxon>
        <taxon>Chaetomiaceae</taxon>
        <taxon>Chaetomium</taxon>
    </lineage>
</organism>
<name>A0AAJ0H465_9PEZI</name>
<sequence>MGSGPGRSSMSVHPSYIGMDYPVAGCTQPAHLGFVDPRAAPMAYGSPSSGSDLGLGDLVKSPNASIDGNDTTMTAAPDIYDPVYYRPWYQAGPYVLKTSFWPDHPPFPPSSSGTRNASPRPVSHRAGFDEQQDASIAACRVSRPTVPEQLYRELLSRPLFFNNSAPAQVGNTFSEPMKLDSHPSPNIQKTNQQNQHVDCGASSDAKTHAVYIKTESDPGDNPSAAMSDHGPEHPEQSQPRQQQKDLDHQHQHRQQHQHSHQQEHEQEHQHQHQHQGRHLHHQH</sequence>
<feature type="compositionally biased region" description="Polar residues" evidence="1">
    <location>
        <begin position="183"/>
        <end position="196"/>
    </location>
</feature>
<feature type="region of interest" description="Disordered" evidence="1">
    <location>
        <begin position="107"/>
        <end position="131"/>
    </location>
</feature>
<reference evidence="2" key="2">
    <citation type="submission" date="2023-06" db="EMBL/GenBank/DDBJ databases">
        <authorList>
            <consortium name="Lawrence Berkeley National Laboratory"/>
            <person name="Mondo S.J."/>
            <person name="Hensen N."/>
            <person name="Bonometti L."/>
            <person name="Westerberg I."/>
            <person name="Brannstrom I.O."/>
            <person name="Guillou S."/>
            <person name="Cros-Aarteil S."/>
            <person name="Calhoun S."/>
            <person name="Haridas S."/>
            <person name="Kuo A."/>
            <person name="Pangilinan J."/>
            <person name="Riley R."/>
            <person name="Labutti K."/>
            <person name="Andreopoulos B."/>
            <person name="Lipzen A."/>
            <person name="Chen C."/>
            <person name="Yanf M."/>
            <person name="Daum C."/>
            <person name="Ng V."/>
            <person name="Clum A."/>
            <person name="Steindorff A."/>
            <person name="Ohm R."/>
            <person name="Martin F."/>
            <person name="Silar P."/>
            <person name="Natvig D."/>
            <person name="Lalanne C."/>
            <person name="Gautier V."/>
            <person name="Ament-Velasquez S.L."/>
            <person name="Kruys A."/>
            <person name="Hutchinson M.I."/>
            <person name="Powell A.J."/>
            <person name="Barry K."/>
            <person name="Miller A.N."/>
            <person name="Grigoriev I.V."/>
            <person name="Debuchy R."/>
            <person name="Gladieux P."/>
            <person name="Thoren M.H."/>
            <person name="Johannesson H."/>
        </authorList>
    </citation>
    <scope>NUCLEOTIDE SEQUENCE</scope>
    <source>
        <strain evidence="2">CBS 333.67</strain>
    </source>
</reference>
<feature type="non-terminal residue" evidence="2">
    <location>
        <position position="283"/>
    </location>
</feature>
<dbReference type="EMBL" id="JAUDZG010000001">
    <property type="protein sequence ID" value="KAK3311499.1"/>
    <property type="molecule type" value="Genomic_DNA"/>
</dbReference>
<feature type="region of interest" description="Disordered" evidence="1">
    <location>
        <begin position="171"/>
        <end position="283"/>
    </location>
</feature>